<evidence type="ECO:0000256" key="1">
    <source>
        <dbReference type="SAM" id="Coils"/>
    </source>
</evidence>
<feature type="compositionally biased region" description="Basic and acidic residues" evidence="2">
    <location>
        <begin position="44"/>
        <end position="69"/>
    </location>
</feature>
<dbReference type="InterPro" id="IPR025757">
    <property type="entry name" value="MIP1_Leuzipper"/>
</dbReference>
<keyword evidence="6" id="KW-1185">Reference proteome</keyword>
<evidence type="ECO:0000256" key="2">
    <source>
        <dbReference type="SAM" id="MobiDB-lite"/>
    </source>
</evidence>
<feature type="domain" description="DUF547" evidence="3">
    <location>
        <begin position="379"/>
        <end position="517"/>
    </location>
</feature>
<feature type="region of interest" description="Disordered" evidence="2">
    <location>
        <begin position="1"/>
        <end position="96"/>
    </location>
</feature>
<name>A0A5D2JXC5_GOSTO</name>
<dbReference type="PANTHER" id="PTHR23054:SF26">
    <property type="entry name" value="ELECTRON TRANSPORTER"/>
    <property type="match status" value="1"/>
</dbReference>
<evidence type="ECO:0008006" key="7">
    <source>
        <dbReference type="Google" id="ProtNLM"/>
    </source>
</evidence>
<feature type="region of interest" description="Disordered" evidence="2">
    <location>
        <begin position="181"/>
        <end position="201"/>
    </location>
</feature>
<feature type="domain" description="Ternary complex factor MIP1 leucine-zipper" evidence="4">
    <location>
        <begin position="98"/>
        <end position="176"/>
    </location>
</feature>
<protein>
    <recommendedName>
        <fullName evidence="7">DUF547 domain-containing protein</fullName>
    </recommendedName>
</protein>
<evidence type="ECO:0000313" key="5">
    <source>
        <dbReference type="EMBL" id="TYH59284.1"/>
    </source>
</evidence>
<evidence type="ECO:0000313" key="6">
    <source>
        <dbReference type="Proteomes" id="UP000322667"/>
    </source>
</evidence>
<accession>A0A5D2JXC5</accession>
<dbReference type="InterPro" id="IPR006869">
    <property type="entry name" value="DUF547"/>
</dbReference>
<evidence type="ECO:0000259" key="4">
    <source>
        <dbReference type="Pfam" id="PF14389"/>
    </source>
</evidence>
<dbReference type="PANTHER" id="PTHR23054">
    <property type="entry name" value="TERNARY COMPLEX FACTOR MIP1, LEUCINE-ZIPPER-RELATED"/>
    <property type="match status" value="1"/>
</dbReference>
<gene>
    <name evidence="5" type="ORF">ES332_D08G212900v1</name>
</gene>
<organism evidence="5 6">
    <name type="scientific">Gossypium tomentosum</name>
    <name type="common">Hawaiian cotton</name>
    <name type="synonym">Gossypium sandvicense</name>
    <dbReference type="NCBI Taxonomy" id="34277"/>
    <lineage>
        <taxon>Eukaryota</taxon>
        <taxon>Viridiplantae</taxon>
        <taxon>Streptophyta</taxon>
        <taxon>Embryophyta</taxon>
        <taxon>Tracheophyta</taxon>
        <taxon>Spermatophyta</taxon>
        <taxon>Magnoliopsida</taxon>
        <taxon>eudicotyledons</taxon>
        <taxon>Gunneridae</taxon>
        <taxon>Pentapetalae</taxon>
        <taxon>rosids</taxon>
        <taxon>malvids</taxon>
        <taxon>Malvales</taxon>
        <taxon>Malvaceae</taxon>
        <taxon>Malvoideae</taxon>
        <taxon>Gossypium</taxon>
    </lineage>
</organism>
<dbReference type="Proteomes" id="UP000322667">
    <property type="component" value="Chromosome D08"/>
</dbReference>
<dbReference type="EMBL" id="CM017630">
    <property type="protein sequence ID" value="TYH59284.1"/>
    <property type="molecule type" value="Genomic_DNA"/>
</dbReference>
<sequence length="605" mass="68383">MDGFHLGQEEAAAVATRGEKRENEDCSWSSSYPRVQAQHRRSKSASDRDLDVSRDGVLQPEEKQQEELHASALSTRAYRTPGPCLDRSAYRNKNPSLNQRASLEKDIELLQLRLQQEKSMRIMLEREMGRASSTLSPGHRHFAAQTKELITEIELLEEEVANREQHVLSLYRSIFDHCVSRPPSGQSSGKASPARTKHTSRKHPSIISSAFCSSKKFPLRPLQALVSTNDSGKRTSRSIDASQFCGKSDILFDMSCSYPIKEKVQGMEKNSVLRTLKEQLYQCPSKLSEEMVKCMAAVYCWLRSATSLNSEKNRSPLLSRSSTDVVLPRRSSGEDQDLPCTSNIEISWISTDKSQFSRASIAISNYRALVEQLEKVTVSQMEYSAQIAFWINVYNALIMHAYLAYGIPHSSLRRLALFHKAAYSIGGHIISANAIEQSIFCFCTPRIGRWLETILSTALRKKSGEERLFISSKLGLPYPQPLACFALCTGAFSDPVLKVYTASNVKEELEVAKREFLQANVVVKKSKKVFLPRVLERFAKEASISSDDILNWVTENVDKKLHNSIQKCIDGKSKKKSSQVIDWLPYNSSFRYILSKDLTEKPWWV</sequence>
<dbReference type="Pfam" id="PF14389">
    <property type="entry name" value="Lzipper-MIP1"/>
    <property type="match status" value="1"/>
</dbReference>
<proteinExistence type="predicted"/>
<feature type="coiled-coil region" evidence="1">
    <location>
        <begin position="100"/>
        <end position="166"/>
    </location>
</feature>
<evidence type="ECO:0000259" key="3">
    <source>
        <dbReference type="Pfam" id="PF04784"/>
    </source>
</evidence>
<dbReference type="AlphaFoldDB" id="A0A5D2JXC5"/>
<keyword evidence="1" id="KW-0175">Coiled coil</keyword>
<dbReference type="Pfam" id="PF04784">
    <property type="entry name" value="DUF547"/>
    <property type="match status" value="1"/>
</dbReference>
<reference evidence="5 6" key="1">
    <citation type="submission" date="2019-07" db="EMBL/GenBank/DDBJ databases">
        <title>WGS assembly of Gossypium tomentosum.</title>
        <authorList>
            <person name="Chen Z.J."/>
            <person name="Sreedasyam A."/>
            <person name="Ando A."/>
            <person name="Song Q."/>
            <person name="De L."/>
            <person name="Hulse-Kemp A."/>
            <person name="Ding M."/>
            <person name="Ye W."/>
            <person name="Kirkbride R."/>
            <person name="Jenkins J."/>
            <person name="Plott C."/>
            <person name="Lovell J."/>
            <person name="Lin Y.-M."/>
            <person name="Vaughn R."/>
            <person name="Liu B."/>
            <person name="Li W."/>
            <person name="Simpson S."/>
            <person name="Scheffler B."/>
            <person name="Saski C."/>
            <person name="Grover C."/>
            <person name="Hu G."/>
            <person name="Conover J."/>
            <person name="Carlson J."/>
            <person name="Shu S."/>
            <person name="Boston L."/>
            <person name="Williams M."/>
            <person name="Peterson D."/>
            <person name="Mcgee K."/>
            <person name="Jones D."/>
            <person name="Wendel J."/>
            <person name="Stelly D."/>
            <person name="Grimwood J."/>
            <person name="Schmutz J."/>
        </authorList>
    </citation>
    <scope>NUCLEOTIDE SEQUENCE [LARGE SCALE GENOMIC DNA]</scope>
    <source>
        <strain evidence="5">7179.01</strain>
    </source>
</reference>